<dbReference type="InterPro" id="IPR018510">
    <property type="entry name" value="DAP_epimerase_AS"/>
</dbReference>
<evidence type="ECO:0000256" key="4">
    <source>
        <dbReference type="ARBA" id="ARBA00022605"/>
    </source>
</evidence>
<feature type="site" description="Could be important to modulate the pK values of the two catalytic cysteine residues" evidence="8">
    <location>
        <position position="220"/>
    </location>
</feature>
<feature type="active site" evidence="9">
    <location>
        <position position="98"/>
    </location>
</feature>
<dbReference type="SUPFAM" id="SSF54506">
    <property type="entry name" value="Diaminopimelate epimerase-like"/>
    <property type="match status" value="2"/>
</dbReference>
<dbReference type="GO" id="GO:0008837">
    <property type="term" value="F:diaminopimelate epimerase activity"/>
    <property type="evidence" value="ECO:0007669"/>
    <property type="project" value="UniProtKB-EC"/>
</dbReference>
<dbReference type="Pfam" id="PF01678">
    <property type="entry name" value="DAP_epimerase"/>
    <property type="match status" value="2"/>
</dbReference>
<sequence>MRFVKGHGTENDFVILPDLDGTLDLTPEAVARLCDRRAGIGADGVLRVVRTKAMYATSVNTALNTAVNTGAEETHGADTDAEWFMDYRNADGSVAEMCGNGIRVFARYLVEAGLAAPGEWDVATRAGLRRVALGASGDVTVDMGPPRLLGQGEASIAGEVFQGRRVSVGNPHLACAVDGPVTALDLSRAPGFDPAVFPDGVNVEFYRTVGERHVEMRVYERGSGETRSCGTGTVAVAAAAAAEAAAEGAEPSGPARSAPAEGGSVPVQGGAEWTVDVPGGRVTVILDAGTGFLRGPAVLVAEGETRPGWL</sequence>
<feature type="active site" description="Proton acceptor" evidence="8">
    <location>
        <position position="229"/>
    </location>
</feature>
<reference evidence="11" key="1">
    <citation type="submission" date="2020-07" db="EMBL/GenBank/DDBJ databases">
        <authorList>
            <person name="Tarantini F.S."/>
            <person name="Hong K.W."/>
            <person name="Chan K.G."/>
        </authorList>
    </citation>
    <scope>NUCLEOTIDE SEQUENCE</scope>
    <source>
        <strain evidence="11">32-07</strain>
    </source>
</reference>
<keyword evidence="5 8" id="KW-0457">Lysine biosynthesis</keyword>
<evidence type="ECO:0000256" key="3">
    <source>
        <dbReference type="ARBA" id="ARBA00013080"/>
    </source>
</evidence>
<keyword evidence="4 8" id="KW-0028">Amino-acid biosynthesis</keyword>
<comment type="caution">
    <text evidence="8">Lacks conserved residue(s) required for the propagation of feature annotation.</text>
</comment>
<feature type="binding site" evidence="8">
    <location>
        <begin position="99"/>
        <end position="100"/>
    </location>
    <ligand>
        <name>substrate</name>
    </ligand>
</feature>
<evidence type="ECO:0000256" key="2">
    <source>
        <dbReference type="ARBA" id="ARBA00010219"/>
    </source>
</evidence>
<feature type="binding site" evidence="8">
    <location>
        <position position="170"/>
    </location>
    <ligand>
        <name>substrate</name>
    </ligand>
</feature>
<keyword evidence="6 8" id="KW-0413">Isomerase</keyword>
<evidence type="ECO:0000256" key="9">
    <source>
        <dbReference type="PROSITE-ProRule" id="PRU10125"/>
    </source>
</evidence>
<comment type="subcellular location">
    <subcellularLocation>
        <location evidence="8">Cytoplasm</location>
    </subcellularLocation>
</comment>
<dbReference type="Proteomes" id="UP001049518">
    <property type="component" value="Chromosome"/>
</dbReference>
<evidence type="ECO:0000256" key="10">
    <source>
        <dbReference type="SAM" id="MobiDB-lite"/>
    </source>
</evidence>
<dbReference type="PANTHER" id="PTHR31689">
    <property type="entry name" value="DIAMINOPIMELATE EPIMERASE, CHLOROPLASTIC"/>
    <property type="match status" value="1"/>
</dbReference>
<evidence type="ECO:0000256" key="6">
    <source>
        <dbReference type="ARBA" id="ARBA00023235"/>
    </source>
</evidence>
<comment type="subunit">
    <text evidence="8">Homodimer.</text>
</comment>
<dbReference type="EC" id="5.1.1.7" evidence="3 8"/>
<dbReference type="Gene3D" id="3.10.310.10">
    <property type="entry name" value="Diaminopimelate Epimerase, Chain A, domain 1"/>
    <property type="match status" value="2"/>
</dbReference>
<name>A0ABX8R2E8_9ACTN</name>
<dbReference type="EMBL" id="CP059572">
    <property type="protein sequence ID" value="QXJ25038.1"/>
    <property type="molecule type" value="Genomic_DNA"/>
</dbReference>
<dbReference type="HAMAP" id="MF_00197">
    <property type="entry name" value="DAP_epimerase"/>
    <property type="match status" value="1"/>
</dbReference>
<dbReference type="PROSITE" id="PS01326">
    <property type="entry name" value="DAP_EPIMERASE"/>
    <property type="match status" value="1"/>
</dbReference>
<dbReference type="PANTHER" id="PTHR31689:SF0">
    <property type="entry name" value="DIAMINOPIMELATE EPIMERASE"/>
    <property type="match status" value="1"/>
</dbReference>
<evidence type="ECO:0000256" key="8">
    <source>
        <dbReference type="HAMAP-Rule" id="MF_00197"/>
    </source>
</evidence>
<feature type="binding site" evidence="8">
    <location>
        <begin position="230"/>
        <end position="231"/>
    </location>
    <ligand>
        <name>substrate</name>
    </ligand>
</feature>
<gene>
    <name evidence="8" type="primary">dapF</name>
    <name evidence="11" type="ORF">AGRA3207_006472</name>
</gene>
<comment type="pathway">
    <text evidence="1 8">Amino-acid biosynthesis; L-lysine biosynthesis via DAP pathway; DL-2,6-diaminopimelate from LL-2,6-diaminopimelate: step 1/1.</text>
</comment>
<feature type="active site" description="Proton donor" evidence="8">
    <location>
        <position position="98"/>
    </location>
</feature>
<dbReference type="NCBIfam" id="TIGR00652">
    <property type="entry name" value="DapF"/>
    <property type="match status" value="1"/>
</dbReference>
<feature type="binding site" evidence="8">
    <location>
        <begin position="220"/>
        <end position="221"/>
    </location>
    <ligand>
        <name>substrate</name>
    </ligand>
</feature>
<comment type="similarity">
    <text evidence="2 8">Belongs to the diaminopimelate epimerase family.</text>
</comment>
<evidence type="ECO:0000313" key="12">
    <source>
        <dbReference type="Proteomes" id="UP001049518"/>
    </source>
</evidence>
<evidence type="ECO:0000313" key="11">
    <source>
        <dbReference type="EMBL" id="QXJ25038.1"/>
    </source>
</evidence>
<keyword evidence="12" id="KW-1185">Reference proteome</keyword>
<accession>A0ABX8R2E8</accession>
<dbReference type="RefSeq" id="WP_231330941.1">
    <property type="nucleotide sequence ID" value="NZ_CP059572.1"/>
</dbReference>
<organism evidence="11 12">
    <name type="scientific">Actinomadura graeca</name>
    <dbReference type="NCBI Taxonomy" id="2750812"/>
    <lineage>
        <taxon>Bacteria</taxon>
        <taxon>Bacillati</taxon>
        <taxon>Actinomycetota</taxon>
        <taxon>Actinomycetes</taxon>
        <taxon>Streptosporangiales</taxon>
        <taxon>Thermomonosporaceae</taxon>
        <taxon>Actinomadura</taxon>
    </lineage>
</organism>
<feature type="site" description="Could be important to modulate the pK values of the two catalytic cysteine residues" evidence="8">
    <location>
        <position position="172"/>
    </location>
</feature>
<comment type="catalytic activity">
    <reaction evidence="7 8">
        <text>(2S,6S)-2,6-diaminopimelate = meso-2,6-diaminopimelate</text>
        <dbReference type="Rhea" id="RHEA:15393"/>
        <dbReference type="ChEBI" id="CHEBI:57609"/>
        <dbReference type="ChEBI" id="CHEBI:57791"/>
        <dbReference type="EC" id="5.1.1.7"/>
    </reaction>
</comment>
<dbReference type="InterPro" id="IPR001653">
    <property type="entry name" value="DAP_epimerase_DapF"/>
</dbReference>
<feature type="binding site" evidence="8">
    <location>
        <position position="202"/>
    </location>
    <ligand>
        <name>substrate</name>
    </ligand>
</feature>
<evidence type="ECO:0000256" key="1">
    <source>
        <dbReference type="ARBA" id="ARBA00005196"/>
    </source>
</evidence>
<keyword evidence="8" id="KW-0963">Cytoplasm</keyword>
<feature type="binding site" evidence="8">
    <location>
        <position position="11"/>
    </location>
    <ligand>
        <name>substrate</name>
    </ligand>
</feature>
<proteinExistence type="inferred from homology"/>
<feature type="region of interest" description="Disordered" evidence="10">
    <location>
        <begin position="247"/>
        <end position="273"/>
    </location>
</feature>
<protein>
    <recommendedName>
        <fullName evidence="3 8">Diaminopimelate epimerase</fullName>
        <shortName evidence="8">DAP epimerase</shortName>
        <ecNumber evidence="3 8">5.1.1.7</ecNumber>
    </recommendedName>
    <alternativeName>
        <fullName evidence="8">PLP-independent amino acid racemase</fullName>
    </alternativeName>
</protein>
<feature type="binding site" evidence="8">
    <location>
        <position position="89"/>
    </location>
    <ligand>
        <name>substrate</name>
    </ligand>
</feature>
<evidence type="ECO:0000256" key="5">
    <source>
        <dbReference type="ARBA" id="ARBA00023154"/>
    </source>
</evidence>
<evidence type="ECO:0000256" key="7">
    <source>
        <dbReference type="ARBA" id="ARBA00051712"/>
    </source>
</evidence>
<comment type="function">
    <text evidence="8">Catalyzes the stereoinversion of LL-2,6-diaminopimelate (L,L-DAP) to meso-diaminopimelate (meso-DAP), a precursor of L-lysine and an essential component of the bacterial peptidoglycan.</text>
</comment>